<sequence>MRPASHSLHQLGRYREALGEALAGFEVAYSVAEGPSIASTAPAALHAGIFYPLPQAVSAFARWVTWDLGKPRDERANRWEIWLGELVSGLAEHYRDPGLLRDVAGLLTAHISPQAPTSASLLIALAQVDEADDRQAVLARTDPDSALWLRRIRDLPEAPARPPRRRK</sequence>
<keyword evidence="2" id="KW-1185">Reference proteome</keyword>
<accession>A0ABX1U3N7</accession>
<protein>
    <submittedName>
        <fullName evidence="1">Uncharacterized protein</fullName>
    </submittedName>
</protein>
<gene>
    <name evidence="1" type="ORF">E4Q23_18780</name>
</gene>
<name>A0ABX1U3N7_9PROT</name>
<dbReference type="EMBL" id="SPMY01000064">
    <property type="protein sequence ID" value="NMQ29635.1"/>
    <property type="molecule type" value="Genomic_DNA"/>
</dbReference>
<dbReference type="RefSeq" id="WP_169068091.1">
    <property type="nucleotide sequence ID" value="NZ_SPMY01000064.1"/>
</dbReference>
<dbReference type="Proteomes" id="UP000749010">
    <property type="component" value="Unassembled WGS sequence"/>
</dbReference>
<comment type="caution">
    <text evidence="1">The sequence shown here is derived from an EMBL/GenBank/DDBJ whole genome shotgun (WGS) entry which is preliminary data.</text>
</comment>
<proteinExistence type="predicted"/>
<reference evidence="1 2" key="1">
    <citation type="submission" date="2019-03" db="EMBL/GenBank/DDBJ databases">
        <title>Metabolic reconstructions from genomes of highly enriched 'Candidatus Accumulibacter' and 'Candidatus Competibacter' bioreactor populations.</title>
        <authorList>
            <person name="Annavajhala M.K."/>
            <person name="Welles L."/>
            <person name="Abbas B."/>
            <person name="Sorokin D."/>
            <person name="Park H."/>
            <person name="Van Loosdrecht M."/>
            <person name="Chandran K."/>
        </authorList>
    </citation>
    <scope>NUCLEOTIDE SEQUENCE [LARGE SCALE GENOMIC DNA]</scope>
    <source>
        <strain evidence="1 2">SBR_S</strain>
    </source>
</reference>
<evidence type="ECO:0000313" key="2">
    <source>
        <dbReference type="Proteomes" id="UP000749010"/>
    </source>
</evidence>
<organism evidence="1 2">
    <name type="scientific">Candidatus Accumulibacter phosphatis</name>
    <dbReference type="NCBI Taxonomy" id="327160"/>
    <lineage>
        <taxon>Bacteria</taxon>
        <taxon>Pseudomonadati</taxon>
        <taxon>Pseudomonadota</taxon>
        <taxon>Betaproteobacteria</taxon>
        <taxon>Candidatus Accumulibacter</taxon>
    </lineage>
</organism>
<evidence type="ECO:0000313" key="1">
    <source>
        <dbReference type="EMBL" id="NMQ29635.1"/>
    </source>
</evidence>